<dbReference type="RefSeq" id="WP_092864138.1">
    <property type="nucleotide sequence ID" value="NZ_FPCH01000001.1"/>
</dbReference>
<dbReference type="InterPro" id="IPR029052">
    <property type="entry name" value="Metallo-depent_PP-like"/>
</dbReference>
<keyword evidence="8" id="KW-1185">Reference proteome</keyword>
<feature type="transmembrane region" description="Helical" evidence="5">
    <location>
        <begin position="41"/>
        <end position="64"/>
    </location>
</feature>
<evidence type="ECO:0000256" key="2">
    <source>
        <dbReference type="ARBA" id="ARBA00022801"/>
    </source>
</evidence>
<dbReference type="STRING" id="51670.SAMN04488557_0657"/>
<feature type="transmembrane region" description="Helical" evidence="5">
    <location>
        <begin position="148"/>
        <end position="172"/>
    </location>
</feature>
<dbReference type="PANTHER" id="PTHR42988:SF2">
    <property type="entry name" value="CYCLIC NUCLEOTIDE PHOSPHODIESTERASE CBUA0032-RELATED"/>
    <property type="match status" value="1"/>
</dbReference>
<reference evidence="8" key="1">
    <citation type="submission" date="2016-10" db="EMBL/GenBank/DDBJ databases">
        <authorList>
            <person name="Varghese N."/>
            <person name="Submissions S."/>
        </authorList>
    </citation>
    <scope>NUCLEOTIDE SEQUENCE [LARGE SCALE GENOMIC DNA]</scope>
    <source>
        <strain evidence="8">DSM 1565</strain>
    </source>
</reference>
<evidence type="ECO:0000313" key="8">
    <source>
        <dbReference type="Proteomes" id="UP000199423"/>
    </source>
</evidence>
<comment type="similarity">
    <text evidence="4">Belongs to the cyclic nucleotide phosphodiesterase class-III family.</text>
</comment>
<keyword evidence="5" id="KW-0472">Membrane</keyword>
<dbReference type="AlphaFoldDB" id="A0A1I7MXF3"/>
<evidence type="ECO:0000256" key="5">
    <source>
        <dbReference type="SAM" id="Phobius"/>
    </source>
</evidence>
<dbReference type="GO" id="GO:0046872">
    <property type="term" value="F:metal ion binding"/>
    <property type="evidence" value="ECO:0007669"/>
    <property type="project" value="UniProtKB-KW"/>
</dbReference>
<evidence type="ECO:0000256" key="4">
    <source>
        <dbReference type="ARBA" id="ARBA00025742"/>
    </source>
</evidence>
<evidence type="ECO:0000259" key="6">
    <source>
        <dbReference type="Pfam" id="PF00149"/>
    </source>
</evidence>
<proteinExistence type="inferred from homology"/>
<keyword evidence="5" id="KW-0812">Transmembrane</keyword>
<dbReference type="GO" id="GO:0016787">
    <property type="term" value="F:hydrolase activity"/>
    <property type="evidence" value="ECO:0007669"/>
    <property type="project" value="UniProtKB-KW"/>
</dbReference>
<dbReference type="Proteomes" id="UP000199423">
    <property type="component" value="Unassembled WGS sequence"/>
</dbReference>
<dbReference type="OrthoDB" id="7235496at2"/>
<feature type="domain" description="Calcineurin-like phosphoesterase" evidence="6">
    <location>
        <begin position="239"/>
        <end position="362"/>
    </location>
</feature>
<feature type="transmembrane region" description="Helical" evidence="5">
    <location>
        <begin position="192"/>
        <end position="215"/>
    </location>
</feature>
<protein>
    <submittedName>
        <fullName evidence="7">Calcineurin-like phosphoesterase</fullName>
    </submittedName>
</protein>
<keyword evidence="3" id="KW-0408">Iron</keyword>
<keyword evidence="2" id="KW-0378">Hydrolase</keyword>
<keyword evidence="1" id="KW-0479">Metal-binding</keyword>
<dbReference type="PANTHER" id="PTHR42988">
    <property type="entry name" value="PHOSPHOHYDROLASE"/>
    <property type="match status" value="1"/>
</dbReference>
<evidence type="ECO:0000256" key="3">
    <source>
        <dbReference type="ARBA" id="ARBA00023004"/>
    </source>
</evidence>
<dbReference type="Gene3D" id="3.60.21.10">
    <property type="match status" value="2"/>
</dbReference>
<dbReference type="InterPro" id="IPR004843">
    <property type="entry name" value="Calcineurin-like_PHP"/>
</dbReference>
<name>A0A1I7MXF3_9HYPH</name>
<evidence type="ECO:0000256" key="1">
    <source>
        <dbReference type="ARBA" id="ARBA00022723"/>
    </source>
</evidence>
<sequence>MRPIVDPRQGDVEDDASSTKRRTLISLAGSLLAEISLPKLIAAWAILIVLPALLLGAGPLLASIWISSVSSKAAEIYTGLLAPILLAILIAIGWFGGKPLWRLIEANFWSLNALAVQPAYALSREALRQLAERFLPADVDQRSRDFARAASAAVAGLLICGVSVWIIALAWPNTRWTGSLADLSSPSNLVHIALHNSVVIVAAYLAVAGLVWGLADTVMPQPRDLPRYPPTPSTGRIWRVAHLSDIHVVGERFGFRIEGGRSGPRGNERLKQTLAKLDAEHKERPLDIILITGDITDAGRSPEWAEFIDALSPYPHLAALTVILPGNHDLNVVDRANPARLDLPTSPKRRLREIRALSTMASVQGKRVHVVDDATGKLGATLEEFLEAHAEKIAEFSDRGTVRLSWDLAGLWPEAFPMVLPPEKEDGIGVILLDSTAETHFSFTNALGLVTEEQTRAIEKVVAQFPNARWILALHHHMVEYPKAAKAMSERIGTALVNGTWFVRRMQRLSGKAIVMHGHRHIDWIGMCGGLVIVSAPSPVMDVTNDRDTYFYIHRLGIGTDGHLALLEPKRIDLPADNDSPVAAPMPN</sequence>
<evidence type="ECO:0000313" key="7">
    <source>
        <dbReference type="EMBL" id="SFV27016.1"/>
    </source>
</evidence>
<gene>
    <name evidence="7" type="ORF">SAMN04488557_0657</name>
</gene>
<accession>A0A1I7MXF3</accession>
<dbReference type="Pfam" id="PF00149">
    <property type="entry name" value="Metallophos"/>
    <property type="match status" value="1"/>
</dbReference>
<organism evidence="7 8">
    <name type="scientific">Hyphomicrobium facile</name>
    <dbReference type="NCBI Taxonomy" id="51670"/>
    <lineage>
        <taxon>Bacteria</taxon>
        <taxon>Pseudomonadati</taxon>
        <taxon>Pseudomonadota</taxon>
        <taxon>Alphaproteobacteria</taxon>
        <taxon>Hyphomicrobiales</taxon>
        <taxon>Hyphomicrobiaceae</taxon>
        <taxon>Hyphomicrobium</taxon>
    </lineage>
</organism>
<dbReference type="InterPro" id="IPR050884">
    <property type="entry name" value="CNP_phosphodiesterase-III"/>
</dbReference>
<keyword evidence="5" id="KW-1133">Transmembrane helix</keyword>
<feature type="transmembrane region" description="Helical" evidence="5">
    <location>
        <begin position="76"/>
        <end position="96"/>
    </location>
</feature>
<dbReference type="SUPFAM" id="SSF56300">
    <property type="entry name" value="Metallo-dependent phosphatases"/>
    <property type="match status" value="1"/>
</dbReference>
<dbReference type="EMBL" id="FPCH01000001">
    <property type="protein sequence ID" value="SFV27016.1"/>
    <property type="molecule type" value="Genomic_DNA"/>
</dbReference>